<dbReference type="AlphaFoldDB" id="A0A941IA48"/>
<evidence type="ECO:0000313" key="3">
    <source>
        <dbReference type="Proteomes" id="UP000675284"/>
    </source>
</evidence>
<keyword evidence="3" id="KW-1185">Reference proteome</keyword>
<keyword evidence="1" id="KW-1133">Transmembrane helix</keyword>
<reference evidence="2" key="1">
    <citation type="submission" date="2021-04" db="EMBL/GenBank/DDBJ databases">
        <title>Isolation and polyphasic classification of algal microorganism.</title>
        <authorList>
            <person name="Wang S."/>
        </authorList>
    </citation>
    <scope>NUCLEOTIDE SEQUENCE</scope>
    <source>
        <strain evidence="2">720a</strain>
    </source>
</reference>
<dbReference type="EMBL" id="JAGSOT010000005">
    <property type="protein sequence ID" value="MBR7794986.1"/>
    <property type="molecule type" value="Genomic_DNA"/>
</dbReference>
<gene>
    <name evidence="2" type="ORF">KCX74_02895</name>
</gene>
<dbReference type="Proteomes" id="UP000675284">
    <property type="component" value="Unassembled WGS sequence"/>
</dbReference>
<evidence type="ECO:0000256" key="1">
    <source>
        <dbReference type="SAM" id="Phobius"/>
    </source>
</evidence>
<sequence length="70" mass="7648">MDKKIAADICSRQLKKPFNVPSFSIQREIALHFMLASFYFAIANVSLIVISEEKAMTVVLSASASDASPV</sequence>
<feature type="transmembrane region" description="Helical" evidence="1">
    <location>
        <begin position="29"/>
        <end position="50"/>
    </location>
</feature>
<accession>A0A941IA48</accession>
<comment type="caution">
    <text evidence="2">The sequence shown here is derived from an EMBL/GenBank/DDBJ whole genome shotgun (WGS) entry which is preliminary data.</text>
</comment>
<organism evidence="2 3">
    <name type="scientific">Virgibacillus salarius</name>
    <dbReference type="NCBI Taxonomy" id="447199"/>
    <lineage>
        <taxon>Bacteria</taxon>
        <taxon>Bacillati</taxon>
        <taxon>Bacillota</taxon>
        <taxon>Bacilli</taxon>
        <taxon>Bacillales</taxon>
        <taxon>Bacillaceae</taxon>
        <taxon>Virgibacillus</taxon>
    </lineage>
</organism>
<protein>
    <submittedName>
        <fullName evidence="2">Uncharacterized protein</fullName>
    </submittedName>
</protein>
<proteinExistence type="predicted"/>
<keyword evidence="1" id="KW-0472">Membrane</keyword>
<evidence type="ECO:0000313" key="2">
    <source>
        <dbReference type="EMBL" id="MBR7794986.1"/>
    </source>
</evidence>
<keyword evidence="1" id="KW-0812">Transmembrane</keyword>
<name>A0A941IA48_9BACI</name>
<dbReference type="RefSeq" id="WP_162986318.1">
    <property type="nucleotide sequence ID" value="NZ_BAAACY010000139.1"/>
</dbReference>